<dbReference type="GO" id="GO:0009279">
    <property type="term" value="C:cell outer membrane"/>
    <property type="evidence" value="ECO:0007669"/>
    <property type="project" value="UniProtKB-SubCell"/>
</dbReference>
<feature type="signal peptide" evidence="3">
    <location>
        <begin position="1"/>
        <end position="24"/>
    </location>
</feature>
<keyword evidence="6" id="KW-1185">Reference proteome</keyword>
<evidence type="ECO:0000256" key="2">
    <source>
        <dbReference type="ARBA" id="ARBA00022729"/>
    </source>
</evidence>
<dbReference type="Proteomes" id="UP000186110">
    <property type="component" value="Chromosome"/>
</dbReference>
<evidence type="ECO:0000313" key="6">
    <source>
        <dbReference type="Proteomes" id="UP000186110"/>
    </source>
</evidence>
<dbReference type="STRING" id="1484693.RS694_17320"/>
<reference evidence="5 6" key="1">
    <citation type="submission" date="2017-01" db="EMBL/GenBank/DDBJ databases">
        <authorList>
            <person name="Mah S.A."/>
            <person name="Swanson W.J."/>
            <person name="Moy G.W."/>
            <person name="Vacquier V.D."/>
        </authorList>
    </citation>
    <scope>NUCLEOTIDE SEQUENCE [LARGE SCALE GENOMIC DNA]</scope>
    <source>
        <strain evidence="5 6">DSM 22694</strain>
    </source>
</reference>
<sequence length="198" mass="20476">MRTLITRTAIALAATACLSSTAWAGDKYIVVSAGATTYSGTAQADNDAALVRAGASNVQSNMGSNGSGYKFLLGYQFTPNFAVEGGYLDLGSMSYSATHATGTLNTDIKTIGYTVAAVGIAPVNNDLSFFGKAGLTMANVKGTGSGGGITVSTNEDKSSLSYGVGLTYQFNDKLGLRTELERVATDINLFSLGLQIKY</sequence>
<accession>A0A1P8KDQ2</accession>
<dbReference type="eggNOG" id="COG3637">
    <property type="taxonomic scope" value="Bacteria"/>
</dbReference>
<keyword evidence="2 3" id="KW-0732">Signal</keyword>
<dbReference type="KEGG" id="rsb:RS694_17320"/>
<evidence type="ECO:0000259" key="4">
    <source>
        <dbReference type="Pfam" id="PF13505"/>
    </source>
</evidence>
<dbReference type="Pfam" id="PF13505">
    <property type="entry name" value="OMP_b-brl"/>
    <property type="match status" value="1"/>
</dbReference>
<dbReference type="InterPro" id="IPR011250">
    <property type="entry name" value="OMP/PagP_B-barrel"/>
</dbReference>
<protein>
    <recommendedName>
        <fullName evidence="4">Outer membrane protein beta-barrel domain-containing protein</fullName>
    </recommendedName>
</protein>
<gene>
    <name evidence="5" type="ORF">RS694_17320</name>
</gene>
<dbReference type="RefSeq" id="WP_051391885.1">
    <property type="nucleotide sequence ID" value="NZ_CP019239.1"/>
</dbReference>
<evidence type="ECO:0000256" key="3">
    <source>
        <dbReference type="SAM" id="SignalP"/>
    </source>
</evidence>
<comment type="subcellular location">
    <subcellularLocation>
        <location evidence="1">Cell outer membrane</location>
    </subcellularLocation>
</comment>
<feature type="domain" description="Outer membrane protein beta-barrel" evidence="4">
    <location>
        <begin position="11"/>
        <end position="185"/>
    </location>
</feature>
<dbReference type="EMBL" id="CP019239">
    <property type="protein sequence ID" value="APW44115.1"/>
    <property type="molecule type" value="Genomic_DNA"/>
</dbReference>
<dbReference type="Gene3D" id="2.40.160.20">
    <property type="match status" value="1"/>
</dbReference>
<name>A0A1P8KDQ2_9BURK</name>
<dbReference type="SUPFAM" id="SSF56925">
    <property type="entry name" value="OMPA-like"/>
    <property type="match status" value="1"/>
</dbReference>
<organism evidence="5 6">
    <name type="scientific">Rhodoferax saidenbachensis</name>
    <dbReference type="NCBI Taxonomy" id="1484693"/>
    <lineage>
        <taxon>Bacteria</taxon>
        <taxon>Pseudomonadati</taxon>
        <taxon>Pseudomonadota</taxon>
        <taxon>Betaproteobacteria</taxon>
        <taxon>Burkholderiales</taxon>
        <taxon>Comamonadaceae</taxon>
        <taxon>Rhodoferax</taxon>
    </lineage>
</organism>
<dbReference type="InterPro" id="IPR027385">
    <property type="entry name" value="Beta-barrel_OMP"/>
</dbReference>
<dbReference type="AlphaFoldDB" id="A0A1P8KDQ2"/>
<evidence type="ECO:0000256" key="1">
    <source>
        <dbReference type="ARBA" id="ARBA00004442"/>
    </source>
</evidence>
<proteinExistence type="predicted"/>
<evidence type="ECO:0000313" key="5">
    <source>
        <dbReference type="EMBL" id="APW44115.1"/>
    </source>
</evidence>
<feature type="chain" id="PRO_5010351340" description="Outer membrane protein beta-barrel domain-containing protein" evidence="3">
    <location>
        <begin position="25"/>
        <end position="198"/>
    </location>
</feature>